<dbReference type="Proteomes" id="UP000597206">
    <property type="component" value="Unassembled WGS sequence"/>
</dbReference>
<dbReference type="RefSeq" id="WP_196122704.1">
    <property type="nucleotide sequence ID" value="NZ_JADPMR010000001.1"/>
</dbReference>
<protein>
    <submittedName>
        <fullName evidence="1">Uncharacterized protein</fullName>
    </submittedName>
</protein>
<dbReference type="EMBL" id="JADPMR010000001">
    <property type="protein sequence ID" value="MBF8999687.1"/>
    <property type="molecule type" value="Genomic_DNA"/>
</dbReference>
<evidence type="ECO:0000313" key="2">
    <source>
        <dbReference type="Proteomes" id="UP000597206"/>
    </source>
</evidence>
<accession>A0ABS0GBA4</accession>
<organism evidence="1 2">
    <name type="scientific">Vibrio nitrifigilis</name>
    <dbReference type="NCBI Taxonomy" id="2789781"/>
    <lineage>
        <taxon>Bacteria</taxon>
        <taxon>Pseudomonadati</taxon>
        <taxon>Pseudomonadota</taxon>
        <taxon>Gammaproteobacteria</taxon>
        <taxon>Vibrionales</taxon>
        <taxon>Vibrionaceae</taxon>
        <taxon>Vibrio</taxon>
    </lineage>
</organism>
<reference evidence="1 2" key="1">
    <citation type="submission" date="2020-11" db="EMBL/GenBank/DDBJ databases">
        <title>Vibrio nitrifigilis sp. nov., a marine nitrogen-fixing bacterium isolated from the lagoon sediment of an islet inside an atoll.</title>
        <authorList>
            <person name="Wang L.-T."/>
            <person name="Shieh W.Y."/>
        </authorList>
    </citation>
    <scope>NUCLEOTIDE SEQUENCE [LARGE SCALE GENOMIC DNA]</scope>
    <source>
        <strain evidence="1 2">NFV-1</strain>
    </source>
</reference>
<comment type="caution">
    <text evidence="1">The sequence shown here is derived from an EMBL/GenBank/DDBJ whole genome shotgun (WGS) entry which is preliminary data.</text>
</comment>
<keyword evidence="2" id="KW-1185">Reference proteome</keyword>
<gene>
    <name evidence="1" type="ORF">I1A42_03770</name>
</gene>
<name>A0ABS0GBA4_9VIBR</name>
<sequence>MNTNVLSLSDYGFFLISPEKMKQFLKEKRIRGKKILTKLNEHNDLYLESLKFGAWLPIVEVDAIDYTMIFNRDECVENWAVVCEVGEFNLSVGSDNEIWLGSLISLDKWDANNFKVEDDVISYSTFSGEVLNKFIRYRIKEGEYKVKISSLKRSRSDEYGFYFDFKEVDFFDCIIDPRDENYDFNIK</sequence>
<evidence type="ECO:0000313" key="1">
    <source>
        <dbReference type="EMBL" id="MBF8999687.1"/>
    </source>
</evidence>
<proteinExistence type="predicted"/>